<evidence type="ECO:0000313" key="2">
    <source>
        <dbReference type="Proteomes" id="UP000789920"/>
    </source>
</evidence>
<feature type="non-terminal residue" evidence="1">
    <location>
        <position position="95"/>
    </location>
</feature>
<sequence length="95" mass="10781">MATTLYTPFNEIFTTEIEKTNRTRTDSSKITPTIKNPLTKENIPELQESITSSITHVDPLYEIQDFNTETMYSQGSSSSSQYFVGSDFLSDELNL</sequence>
<gene>
    <name evidence="1" type="ORF">RPERSI_LOCUS33854</name>
</gene>
<dbReference type="Proteomes" id="UP000789920">
    <property type="component" value="Unassembled WGS sequence"/>
</dbReference>
<dbReference type="EMBL" id="CAJVQC010148635">
    <property type="protein sequence ID" value="CAG8845858.1"/>
    <property type="molecule type" value="Genomic_DNA"/>
</dbReference>
<evidence type="ECO:0000313" key="1">
    <source>
        <dbReference type="EMBL" id="CAG8845858.1"/>
    </source>
</evidence>
<reference evidence="1" key="1">
    <citation type="submission" date="2021-06" db="EMBL/GenBank/DDBJ databases">
        <authorList>
            <person name="Kallberg Y."/>
            <person name="Tangrot J."/>
            <person name="Rosling A."/>
        </authorList>
    </citation>
    <scope>NUCLEOTIDE SEQUENCE</scope>
    <source>
        <strain evidence="1">MA461A</strain>
    </source>
</reference>
<comment type="caution">
    <text evidence="1">The sequence shown here is derived from an EMBL/GenBank/DDBJ whole genome shotgun (WGS) entry which is preliminary data.</text>
</comment>
<organism evidence="1 2">
    <name type="scientific">Racocetra persica</name>
    <dbReference type="NCBI Taxonomy" id="160502"/>
    <lineage>
        <taxon>Eukaryota</taxon>
        <taxon>Fungi</taxon>
        <taxon>Fungi incertae sedis</taxon>
        <taxon>Mucoromycota</taxon>
        <taxon>Glomeromycotina</taxon>
        <taxon>Glomeromycetes</taxon>
        <taxon>Diversisporales</taxon>
        <taxon>Gigasporaceae</taxon>
        <taxon>Racocetra</taxon>
    </lineage>
</organism>
<protein>
    <submittedName>
        <fullName evidence="1">15349_t:CDS:1</fullName>
    </submittedName>
</protein>
<feature type="non-terminal residue" evidence="1">
    <location>
        <position position="1"/>
    </location>
</feature>
<proteinExistence type="predicted"/>
<accession>A0ACA9SPS2</accession>
<keyword evidence="2" id="KW-1185">Reference proteome</keyword>
<name>A0ACA9SPS2_9GLOM</name>